<organism evidence="1">
    <name type="scientific">Myoviridae sp. ct7113</name>
    <dbReference type="NCBI Taxonomy" id="2825037"/>
    <lineage>
        <taxon>Viruses</taxon>
        <taxon>Duplodnaviria</taxon>
        <taxon>Heunggongvirae</taxon>
        <taxon>Uroviricota</taxon>
        <taxon>Caudoviricetes</taxon>
    </lineage>
</organism>
<protein>
    <submittedName>
        <fullName evidence="1">Uncharacterized protein</fullName>
    </submittedName>
</protein>
<name>A0A8S5UY34_9CAUD</name>
<dbReference type="EMBL" id="BK016164">
    <property type="protein sequence ID" value="DAF99355.1"/>
    <property type="molecule type" value="Genomic_DNA"/>
</dbReference>
<evidence type="ECO:0000313" key="1">
    <source>
        <dbReference type="EMBL" id="DAF99355.1"/>
    </source>
</evidence>
<sequence length="36" mass="3901">MKRIHASNREDIRDTLLGALTVAIFFAAAALEGAWA</sequence>
<reference evidence="1" key="1">
    <citation type="journal article" date="2021" name="Proc. Natl. Acad. Sci. U.S.A.">
        <title>A Catalog of Tens of Thousands of Viruses from Human Metagenomes Reveals Hidden Associations with Chronic Diseases.</title>
        <authorList>
            <person name="Tisza M.J."/>
            <person name="Buck C.B."/>
        </authorList>
    </citation>
    <scope>NUCLEOTIDE SEQUENCE</scope>
    <source>
        <strain evidence="1">Ct7113</strain>
    </source>
</reference>
<accession>A0A8S5UY34</accession>
<proteinExistence type="predicted"/>